<feature type="transmembrane region" description="Helical" evidence="1">
    <location>
        <begin position="38"/>
        <end position="61"/>
    </location>
</feature>
<proteinExistence type="predicted"/>
<reference evidence="2 3" key="1">
    <citation type="submission" date="2018-03" db="EMBL/GenBank/DDBJ databases">
        <title>Whole genome sequencing of Histamine producing bacteria.</title>
        <authorList>
            <person name="Butler K."/>
        </authorList>
    </citation>
    <scope>NUCLEOTIDE SEQUENCE [LARGE SCALE GENOMIC DNA]</scope>
    <source>
        <strain evidence="2 3">DSM 19138</strain>
    </source>
</reference>
<evidence type="ECO:0000256" key="1">
    <source>
        <dbReference type="SAM" id="Phobius"/>
    </source>
</evidence>
<name>A0A2T3NKQ0_9GAMM</name>
<evidence type="ECO:0000313" key="3">
    <source>
        <dbReference type="Proteomes" id="UP000241346"/>
    </source>
</evidence>
<keyword evidence="1" id="KW-1133">Transmembrane helix</keyword>
<dbReference type="Proteomes" id="UP000241346">
    <property type="component" value="Unassembled WGS sequence"/>
</dbReference>
<comment type="caution">
    <text evidence="2">The sequence shown here is derived from an EMBL/GenBank/DDBJ whole genome shotgun (WGS) entry which is preliminary data.</text>
</comment>
<dbReference type="EMBL" id="PYMB01000001">
    <property type="protein sequence ID" value="PSW16049.1"/>
    <property type="molecule type" value="Genomic_DNA"/>
</dbReference>
<accession>A0A2T3NKQ0</accession>
<sequence length="62" mass="7187">MLLKKHQAFIKPCEYMVMRHYLTKFPLFVREQLNMREMLFEILLAIVAIAAAIGLFTAAVMA</sequence>
<keyword evidence="1" id="KW-0812">Transmembrane</keyword>
<dbReference type="AlphaFoldDB" id="A0A2T3NKQ0"/>
<protein>
    <submittedName>
        <fullName evidence="2">Uncharacterized protein</fullName>
    </submittedName>
</protein>
<keyword evidence="1" id="KW-0472">Membrane</keyword>
<gene>
    <name evidence="2" type="ORF">C9J01_03305</name>
</gene>
<evidence type="ECO:0000313" key="2">
    <source>
        <dbReference type="EMBL" id="PSW16049.1"/>
    </source>
</evidence>
<organism evidence="2 3">
    <name type="scientific">Photobacterium rosenbergii</name>
    <dbReference type="NCBI Taxonomy" id="294936"/>
    <lineage>
        <taxon>Bacteria</taxon>
        <taxon>Pseudomonadati</taxon>
        <taxon>Pseudomonadota</taxon>
        <taxon>Gammaproteobacteria</taxon>
        <taxon>Vibrionales</taxon>
        <taxon>Vibrionaceae</taxon>
        <taxon>Photobacterium</taxon>
    </lineage>
</organism>